<organism evidence="3">
    <name type="scientific">Treponema denticola H-22</name>
    <dbReference type="NCBI Taxonomy" id="999432"/>
    <lineage>
        <taxon>Bacteria</taxon>
        <taxon>Pseudomonadati</taxon>
        <taxon>Spirochaetota</taxon>
        <taxon>Spirochaetia</taxon>
        <taxon>Spirochaetales</taxon>
        <taxon>Treponemataceae</taxon>
        <taxon>Treponema</taxon>
    </lineage>
</organism>
<evidence type="ECO:0000256" key="1">
    <source>
        <dbReference type="ARBA" id="ARBA00006525"/>
    </source>
</evidence>
<comment type="caution">
    <text evidence="3">The sequence shown here is derived from an EMBL/GenBank/DDBJ whole genome shotgun (WGS) entry which is preliminary data.</text>
</comment>
<dbReference type="AlphaFoldDB" id="A0A0E2E6Z2"/>
<comment type="similarity">
    <text evidence="1">Belongs to the DprA/Smf family.</text>
</comment>
<accession>A0A0E2E6Z2</accession>
<dbReference type="InterPro" id="IPR003488">
    <property type="entry name" value="DprA"/>
</dbReference>
<dbReference type="Proteomes" id="UP000011705">
    <property type="component" value="Chromosome"/>
</dbReference>
<name>A0A0E2E6Z2_TREDN</name>
<dbReference type="GO" id="GO:0009294">
    <property type="term" value="P:DNA-mediated transformation"/>
    <property type="evidence" value="ECO:0007669"/>
    <property type="project" value="InterPro"/>
</dbReference>
<dbReference type="NCBIfam" id="TIGR00732">
    <property type="entry name" value="dprA"/>
    <property type="match status" value="1"/>
</dbReference>
<evidence type="ECO:0000259" key="2">
    <source>
        <dbReference type="Pfam" id="PF02481"/>
    </source>
</evidence>
<proteinExistence type="inferred from homology"/>
<dbReference type="PANTHER" id="PTHR43022:SF1">
    <property type="entry name" value="PROTEIN SMF"/>
    <property type="match status" value="1"/>
</dbReference>
<dbReference type="Pfam" id="PF02481">
    <property type="entry name" value="DNA_processg_A"/>
    <property type="match status" value="1"/>
</dbReference>
<dbReference type="PATRIC" id="fig|999432.5.peg.13"/>
<dbReference type="EMBL" id="AGDV01000001">
    <property type="protein sequence ID" value="EMB35821.1"/>
    <property type="molecule type" value="Genomic_DNA"/>
</dbReference>
<reference evidence="3" key="1">
    <citation type="submission" date="2012-01" db="EMBL/GenBank/DDBJ databases">
        <title>The Genome Sequence of Treponema denticola H-22.</title>
        <authorList>
            <consortium name="The Broad Institute Genome Sequencing Platform"/>
            <person name="Earl A."/>
            <person name="Ward D."/>
            <person name="Feldgarden M."/>
            <person name="Gevers D."/>
            <person name="Blanton J.M."/>
            <person name="Fenno C.J."/>
            <person name="Baranova O.V."/>
            <person name="Mathney J."/>
            <person name="Dewhirst F.E."/>
            <person name="Izard J."/>
            <person name="Young S.K."/>
            <person name="Zeng Q."/>
            <person name="Gargeya S."/>
            <person name="Fitzgerald M."/>
            <person name="Haas B."/>
            <person name="Abouelleil A."/>
            <person name="Alvarado L."/>
            <person name="Arachchi H.M."/>
            <person name="Berlin A."/>
            <person name="Chapman S.B."/>
            <person name="Gearin G."/>
            <person name="Goldberg J."/>
            <person name="Griggs A."/>
            <person name="Gujja S."/>
            <person name="Hansen M."/>
            <person name="Heiman D."/>
            <person name="Howarth C."/>
            <person name="Larimer J."/>
            <person name="Lui A."/>
            <person name="MacDonald P.J.P."/>
            <person name="McCowen C."/>
            <person name="Montmayeur A."/>
            <person name="Murphy C."/>
            <person name="Neiman D."/>
            <person name="Pearson M."/>
            <person name="Priest M."/>
            <person name="Roberts A."/>
            <person name="Saif S."/>
            <person name="Shea T."/>
            <person name="Sisk P."/>
            <person name="Stolte C."/>
            <person name="Sykes S."/>
            <person name="Wortman J."/>
            <person name="Nusbaum C."/>
            <person name="Birren B."/>
        </authorList>
    </citation>
    <scope>NUCLEOTIDE SEQUENCE [LARGE SCALE GENOMIC DNA]</scope>
    <source>
        <strain evidence="3">H-22</strain>
    </source>
</reference>
<dbReference type="InterPro" id="IPR057666">
    <property type="entry name" value="DrpA_SLOG"/>
</dbReference>
<dbReference type="PANTHER" id="PTHR43022">
    <property type="entry name" value="PROTEIN SMF"/>
    <property type="match status" value="1"/>
</dbReference>
<feature type="domain" description="Smf/DprA SLOG" evidence="2">
    <location>
        <begin position="81"/>
        <end position="290"/>
    </location>
</feature>
<evidence type="ECO:0000313" key="3">
    <source>
        <dbReference type="EMBL" id="EMB35821.1"/>
    </source>
</evidence>
<dbReference type="Gene3D" id="3.40.50.450">
    <property type="match status" value="1"/>
</dbReference>
<dbReference type="RefSeq" id="WP_002671674.1">
    <property type="nucleotide sequence ID" value="NZ_CM001795.1"/>
</dbReference>
<dbReference type="SUPFAM" id="SSF102405">
    <property type="entry name" value="MCP/YpsA-like"/>
    <property type="match status" value="1"/>
</dbReference>
<gene>
    <name evidence="3" type="ORF">HMPREF9726_00013</name>
</gene>
<sequence>MKISEKESLYIGLSHCYFLKGREKLVLSEKLDSLSSLISLSIKDISEIIGRRVRPKKWDKDLLKSLTDSSIKLMSSYGIRMLYFYDSDFPPQLREIPDHPFTVFYRGLLPSPEQPMLAMVGTRRPTGDGIEQALNLGKECAEKNIPVISGLAFGIDCFSHKGCLEGEGKTLAVLACGPEMIYPRSNKKLAANILESGGCILSEYAPGTEPLSYRFPERNRIISGLSRSVLIVEAPKKSGALITADFALEQGRDVYVCGLLLNSLQNEGGKALYEQGAFAIKSIDDILHDWKYPTENNLRNNQQNMLFTNL</sequence>
<dbReference type="HOGENOM" id="CLU_029601_3_1_12"/>
<protein>
    <submittedName>
        <fullName evidence="3">DNA protecting protein DprA</fullName>
    </submittedName>
</protein>